<dbReference type="AlphaFoldDB" id="A0A2T7NAU8"/>
<dbReference type="Gene3D" id="3.40.50.620">
    <property type="entry name" value="HUPs"/>
    <property type="match status" value="1"/>
</dbReference>
<reference evidence="3 4" key="1">
    <citation type="submission" date="2018-04" db="EMBL/GenBank/DDBJ databases">
        <title>The genome of golden apple snail Pomacea canaliculata provides insight into stress tolerance and invasive adaptation.</title>
        <authorList>
            <person name="Liu C."/>
            <person name="Liu B."/>
            <person name="Ren Y."/>
            <person name="Zhang Y."/>
            <person name="Wang H."/>
            <person name="Li S."/>
            <person name="Jiang F."/>
            <person name="Yin L."/>
            <person name="Zhang G."/>
            <person name="Qian W."/>
            <person name="Fan W."/>
        </authorList>
    </citation>
    <scope>NUCLEOTIDE SEQUENCE [LARGE SCALE GENOMIC DNA]</scope>
    <source>
        <strain evidence="3">SZHN2017</strain>
        <tissue evidence="3">Muscle</tissue>
    </source>
</reference>
<dbReference type="GO" id="GO:0000719">
    <property type="term" value="P:photoreactive repair"/>
    <property type="evidence" value="ECO:0007669"/>
    <property type="project" value="TreeGrafter"/>
</dbReference>
<dbReference type="Pfam" id="PF00875">
    <property type="entry name" value="DNA_photolyase"/>
    <property type="match status" value="1"/>
</dbReference>
<organism evidence="3 4">
    <name type="scientific">Pomacea canaliculata</name>
    <name type="common">Golden apple snail</name>
    <dbReference type="NCBI Taxonomy" id="400727"/>
    <lineage>
        <taxon>Eukaryota</taxon>
        <taxon>Metazoa</taxon>
        <taxon>Spiralia</taxon>
        <taxon>Lophotrochozoa</taxon>
        <taxon>Mollusca</taxon>
        <taxon>Gastropoda</taxon>
        <taxon>Caenogastropoda</taxon>
        <taxon>Architaenioglossa</taxon>
        <taxon>Ampullarioidea</taxon>
        <taxon>Ampullariidae</taxon>
        <taxon>Pomacea</taxon>
    </lineage>
</organism>
<dbReference type="Gene3D" id="1.25.40.80">
    <property type="match status" value="1"/>
</dbReference>
<dbReference type="InterPro" id="IPR032673">
    <property type="entry name" value="DNA_photolyase_2_CS"/>
</dbReference>
<dbReference type="FunFam" id="1.25.40.80:FF:000004">
    <property type="entry name" value="Deoxyribodipyrimidine photolyase"/>
    <property type="match status" value="1"/>
</dbReference>
<evidence type="ECO:0000313" key="3">
    <source>
        <dbReference type="EMBL" id="PVD18297.1"/>
    </source>
</evidence>
<evidence type="ECO:0000313" key="4">
    <source>
        <dbReference type="Proteomes" id="UP000245119"/>
    </source>
</evidence>
<dbReference type="PANTHER" id="PTHR10211">
    <property type="entry name" value="DEOXYRIBODIPYRIMIDINE PHOTOLYASE"/>
    <property type="match status" value="1"/>
</dbReference>
<dbReference type="InterPro" id="IPR036134">
    <property type="entry name" value="Crypto/Photolyase_FAD-like_sf"/>
</dbReference>
<feature type="region of interest" description="Disordered" evidence="1">
    <location>
        <begin position="1"/>
        <end position="40"/>
    </location>
</feature>
<gene>
    <name evidence="3" type="ORF">C0Q70_20846</name>
</gene>
<proteinExistence type="predicted"/>
<evidence type="ECO:0000259" key="2">
    <source>
        <dbReference type="PROSITE" id="PS51645"/>
    </source>
</evidence>
<sequence>MDKEGSKKTTRIKNQKRKSELDSSESTKKSRSESLPGSKPLDDVDFVQQIAQCRTAACESIEAFKFNKKRVRVLSEAKDCPDEGKGVLYWMSRDQRVQDNWAFLYAQRLALKLKLPLYVCFCLVPNFREATIRQFGFMLKGLAEVEKECRNLDISFYLLMGKAKDVLPEFIKNHHIGGVVTDFSPLRIPSAWVTELSALLPKDVPFCQVDAHNIVPCWVASPKLEYSARTIRSKIHKVLNEYLTEFPPLIKHPHKSPTMPKSVNWEKAAEFLEVDRTVKEVDWAQPGTTGAYHTLATFCNKRLKFYESDRNDPNKEALSDLSPWFHFGQISPQRCVLAVRGFRSRAKESVDAFIEESVIRRELTDNFCFYNENYDSIKGAAKWAQDTLEAHRNDKRAYVYNRQQLEQAKTHDNLWNAAQAVCGLSVEFMIKAGKNAQSLGRSGI</sequence>
<feature type="domain" description="Photolyase/cryptochrome alpha/beta" evidence="2">
    <location>
        <begin position="85"/>
        <end position="217"/>
    </location>
</feature>
<dbReference type="InterPro" id="IPR014729">
    <property type="entry name" value="Rossmann-like_a/b/a_fold"/>
</dbReference>
<dbReference type="PROSITE" id="PS51645">
    <property type="entry name" value="PHR_CRY_ALPHA_BETA"/>
    <property type="match status" value="1"/>
</dbReference>
<dbReference type="FunFam" id="3.40.50.620:FF:000110">
    <property type="entry name" value="Deoxyribodipyrimidine photolyase"/>
    <property type="match status" value="1"/>
</dbReference>
<dbReference type="STRING" id="400727.A0A2T7NAU8"/>
<dbReference type="SUPFAM" id="SSF48173">
    <property type="entry name" value="Cryptochrome/photolyase FAD-binding domain"/>
    <property type="match status" value="1"/>
</dbReference>
<dbReference type="OrthoDB" id="496749at2759"/>
<dbReference type="PROSITE" id="PS01083">
    <property type="entry name" value="DNA_PHOTOLYASES_2_1"/>
    <property type="match status" value="1"/>
</dbReference>
<protein>
    <recommendedName>
        <fullName evidence="2">Photolyase/cryptochrome alpha/beta domain-containing protein</fullName>
    </recommendedName>
</protein>
<comment type="caution">
    <text evidence="3">The sequence shown here is derived from an EMBL/GenBank/DDBJ whole genome shotgun (WGS) entry which is preliminary data.</text>
</comment>
<feature type="compositionally biased region" description="Basic and acidic residues" evidence="1">
    <location>
        <begin position="17"/>
        <end position="32"/>
    </location>
</feature>
<keyword evidence="4" id="KW-1185">Reference proteome</keyword>
<accession>A0A2T7NAU8</accession>
<dbReference type="InterPro" id="IPR036155">
    <property type="entry name" value="Crypto/Photolyase_N_sf"/>
</dbReference>
<dbReference type="InterPro" id="IPR006050">
    <property type="entry name" value="DNA_photolyase_N"/>
</dbReference>
<evidence type="ECO:0000256" key="1">
    <source>
        <dbReference type="SAM" id="MobiDB-lite"/>
    </source>
</evidence>
<dbReference type="PANTHER" id="PTHR10211:SF0">
    <property type="entry name" value="DEOXYRIBODIPYRIMIDINE PHOTO-LYASE"/>
    <property type="match status" value="1"/>
</dbReference>
<dbReference type="SUPFAM" id="SSF52425">
    <property type="entry name" value="Cryptochrome/photolyase, N-terminal domain"/>
    <property type="match status" value="1"/>
</dbReference>
<dbReference type="GO" id="GO:0003904">
    <property type="term" value="F:deoxyribodipyrimidine photo-lyase activity"/>
    <property type="evidence" value="ECO:0007669"/>
    <property type="project" value="TreeGrafter"/>
</dbReference>
<dbReference type="InterPro" id="IPR052219">
    <property type="entry name" value="Photolyase_Class-2"/>
</dbReference>
<name>A0A2T7NAU8_POMCA</name>
<dbReference type="EMBL" id="PZQS01000014">
    <property type="protein sequence ID" value="PVD18297.1"/>
    <property type="molecule type" value="Genomic_DNA"/>
</dbReference>
<dbReference type="Proteomes" id="UP000245119">
    <property type="component" value="Linkage Group LG14"/>
</dbReference>
<dbReference type="Gene3D" id="1.10.579.10">
    <property type="entry name" value="DNA Cyclobutane Dipyrimidine Photolyase, subunit A, domain 3"/>
    <property type="match status" value="1"/>
</dbReference>